<evidence type="ECO:0008006" key="3">
    <source>
        <dbReference type="Google" id="ProtNLM"/>
    </source>
</evidence>
<proteinExistence type="predicted"/>
<sequence length="90" mass="9852">VKSLLASFADSVKAKEPNAAQYLVSEEYDGKDGEGCKFVVQETYLTQEAYDEHFNTEHFAALGTAFGEEQLLGGPLDIKKVKAFGGFLSR</sequence>
<keyword evidence="2" id="KW-1185">Reference proteome</keyword>
<accession>A0A0C3D0H7</accession>
<evidence type="ECO:0000313" key="1">
    <source>
        <dbReference type="EMBL" id="KIM95412.1"/>
    </source>
</evidence>
<dbReference type="Proteomes" id="UP000054321">
    <property type="component" value="Unassembled WGS sequence"/>
</dbReference>
<name>A0A0C3D0H7_OIDMZ</name>
<organism evidence="1 2">
    <name type="scientific">Oidiodendron maius (strain Zn)</name>
    <dbReference type="NCBI Taxonomy" id="913774"/>
    <lineage>
        <taxon>Eukaryota</taxon>
        <taxon>Fungi</taxon>
        <taxon>Dikarya</taxon>
        <taxon>Ascomycota</taxon>
        <taxon>Pezizomycotina</taxon>
        <taxon>Leotiomycetes</taxon>
        <taxon>Leotiomycetes incertae sedis</taxon>
        <taxon>Myxotrichaceae</taxon>
        <taxon>Oidiodendron</taxon>
    </lineage>
</organism>
<dbReference type="Gene3D" id="3.30.70.100">
    <property type="match status" value="1"/>
</dbReference>
<dbReference type="OrthoDB" id="10011777at2759"/>
<dbReference type="EMBL" id="KN832887">
    <property type="protein sequence ID" value="KIM95412.1"/>
    <property type="molecule type" value="Genomic_DNA"/>
</dbReference>
<dbReference type="PANTHER" id="PTHR40624">
    <property type="entry name" value="BIOSYNTHESIS MONOOXYGENASE, PUTATIVE (AFU_ORTHOLOGUE AFUA_1G12025)-RELATED"/>
    <property type="match status" value="1"/>
</dbReference>
<dbReference type="InParanoid" id="A0A0C3D0H7"/>
<dbReference type="PANTHER" id="PTHR40624:SF1">
    <property type="entry name" value="BIOSYNTHESIS MONOOXYGENASE, PUTATIVE (AFU_ORTHOLOGUE AFUA_1G12025)-RELATED"/>
    <property type="match status" value="1"/>
</dbReference>
<feature type="non-terminal residue" evidence="1">
    <location>
        <position position="1"/>
    </location>
</feature>
<reference evidence="2" key="2">
    <citation type="submission" date="2015-01" db="EMBL/GenBank/DDBJ databases">
        <title>Evolutionary Origins and Diversification of the Mycorrhizal Mutualists.</title>
        <authorList>
            <consortium name="DOE Joint Genome Institute"/>
            <consortium name="Mycorrhizal Genomics Consortium"/>
            <person name="Kohler A."/>
            <person name="Kuo A."/>
            <person name="Nagy L.G."/>
            <person name="Floudas D."/>
            <person name="Copeland A."/>
            <person name="Barry K.W."/>
            <person name="Cichocki N."/>
            <person name="Veneault-Fourrey C."/>
            <person name="LaButti K."/>
            <person name="Lindquist E.A."/>
            <person name="Lipzen A."/>
            <person name="Lundell T."/>
            <person name="Morin E."/>
            <person name="Murat C."/>
            <person name="Riley R."/>
            <person name="Ohm R."/>
            <person name="Sun H."/>
            <person name="Tunlid A."/>
            <person name="Henrissat B."/>
            <person name="Grigoriev I.V."/>
            <person name="Hibbett D.S."/>
            <person name="Martin F."/>
        </authorList>
    </citation>
    <scope>NUCLEOTIDE SEQUENCE [LARGE SCALE GENOMIC DNA]</scope>
    <source>
        <strain evidence="2">Zn</strain>
    </source>
</reference>
<dbReference type="HOGENOM" id="CLU_131496_9_2_1"/>
<protein>
    <recommendedName>
        <fullName evidence="3">ABM domain-containing protein</fullName>
    </recommendedName>
</protein>
<dbReference type="InterPro" id="IPR011008">
    <property type="entry name" value="Dimeric_a/b-barrel"/>
</dbReference>
<dbReference type="AlphaFoldDB" id="A0A0C3D0H7"/>
<evidence type="ECO:0000313" key="2">
    <source>
        <dbReference type="Proteomes" id="UP000054321"/>
    </source>
</evidence>
<dbReference type="SUPFAM" id="SSF54909">
    <property type="entry name" value="Dimeric alpha+beta barrel"/>
    <property type="match status" value="1"/>
</dbReference>
<reference evidence="1 2" key="1">
    <citation type="submission" date="2014-04" db="EMBL/GenBank/DDBJ databases">
        <authorList>
            <consortium name="DOE Joint Genome Institute"/>
            <person name="Kuo A."/>
            <person name="Martino E."/>
            <person name="Perotto S."/>
            <person name="Kohler A."/>
            <person name="Nagy L.G."/>
            <person name="Floudas D."/>
            <person name="Copeland A."/>
            <person name="Barry K.W."/>
            <person name="Cichocki N."/>
            <person name="Veneault-Fourrey C."/>
            <person name="LaButti K."/>
            <person name="Lindquist E.A."/>
            <person name="Lipzen A."/>
            <person name="Lundell T."/>
            <person name="Morin E."/>
            <person name="Murat C."/>
            <person name="Sun H."/>
            <person name="Tunlid A."/>
            <person name="Henrissat B."/>
            <person name="Grigoriev I.V."/>
            <person name="Hibbett D.S."/>
            <person name="Martin F."/>
            <person name="Nordberg H.P."/>
            <person name="Cantor M.N."/>
            <person name="Hua S.X."/>
        </authorList>
    </citation>
    <scope>NUCLEOTIDE SEQUENCE [LARGE SCALE GENOMIC DNA]</scope>
    <source>
        <strain evidence="1 2">Zn</strain>
    </source>
</reference>
<gene>
    <name evidence="1" type="ORF">OIDMADRAFT_133939</name>
</gene>